<proteinExistence type="inferred from homology"/>
<feature type="region of interest" description="Disordered" evidence="7">
    <location>
        <begin position="460"/>
        <end position="481"/>
    </location>
</feature>
<dbReference type="Gene3D" id="1.20.1250.20">
    <property type="entry name" value="MFS general substrate transporter like domains"/>
    <property type="match status" value="2"/>
</dbReference>
<evidence type="ECO:0000313" key="11">
    <source>
        <dbReference type="Proteomes" id="UP000813444"/>
    </source>
</evidence>
<dbReference type="PROSITE" id="PS50850">
    <property type="entry name" value="MFS"/>
    <property type="match status" value="1"/>
</dbReference>
<keyword evidence="11" id="KW-1185">Reference proteome</keyword>
<protein>
    <submittedName>
        <fullName evidence="10">Major facilitator superfamily domain-containing protein</fullName>
    </submittedName>
</protein>
<dbReference type="SUPFAM" id="SSF103473">
    <property type="entry name" value="MFS general substrate transporter"/>
    <property type="match status" value="1"/>
</dbReference>
<feature type="transmembrane region" description="Helical" evidence="8">
    <location>
        <begin position="135"/>
        <end position="155"/>
    </location>
</feature>
<feature type="transmembrane region" description="Helical" evidence="8">
    <location>
        <begin position="363"/>
        <end position="381"/>
    </location>
</feature>
<comment type="caution">
    <text evidence="10">The sequence shown here is derived from an EMBL/GenBank/DDBJ whole genome shotgun (WGS) entry which is preliminary data.</text>
</comment>
<evidence type="ECO:0000256" key="8">
    <source>
        <dbReference type="SAM" id="Phobius"/>
    </source>
</evidence>
<dbReference type="InterPro" id="IPR036259">
    <property type="entry name" value="MFS_trans_sf"/>
</dbReference>
<feature type="transmembrane region" description="Helical" evidence="8">
    <location>
        <begin position="111"/>
        <end position="129"/>
    </location>
</feature>
<feature type="transmembrane region" description="Helical" evidence="8">
    <location>
        <begin position="425"/>
        <end position="446"/>
    </location>
</feature>
<feature type="transmembrane region" description="Helical" evidence="8">
    <location>
        <begin position="39"/>
        <end position="66"/>
    </location>
</feature>
<reference evidence="10" key="1">
    <citation type="journal article" date="2021" name="Nat. Commun.">
        <title>Genetic determinants of endophytism in the Arabidopsis root mycobiome.</title>
        <authorList>
            <person name="Mesny F."/>
            <person name="Miyauchi S."/>
            <person name="Thiergart T."/>
            <person name="Pickel B."/>
            <person name="Atanasova L."/>
            <person name="Karlsson M."/>
            <person name="Huettel B."/>
            <person name="Barry K.W."/>
            <person name="Haridas S."/>
            <person name="Chen C."/>
            <person name="Bauer D."/>
            <person name="Andreopoulos W."/>
            <person name="Pangilinan J."/>
            <person name="LaButti K."/>
            <person name="Riley R."/>
            <person name="Lipzen A."/>
            <person name="Clum A."/>
            <person name="Drula E."/>
            <person name="Henrissat B."/>
            <person name="Kohler A."/>
            <person name="Grigoriev I.V."/>
            <person name="Martin F.M."/>
            <person name="Hacquard S."/>
        </authorList>
    </citation>
    <scope>NUCLEOTIDE SEQUENCE</scope>
    <source>
        <strain evidence="10">MPI-CAGE-CH-0235</strain>
    </source>
</reference>
<dbReference type="InterPro" id="IPR011701">
    <property type="entry name" value="MFS"/>
</dbReference>
<dbReference type="Pfam" id="PF07690">
    <property type="entry name" value="MFS_1"/>
    <property type="match status" value="1"/>
</dbReference>
<name>A0A8K0WMH9_9HYPO</name>
<dbReference type="AlphaFoldDB" id="A0A8K0WMH9"/>
<evidence type="ECO:0000256" key="4">
    <source>
        <dbReference type="ARBA" id="ARBA00022989"/>
    </source>
</evidence>
<feature type="transmembrane region" description="Helical" evidence="8">
    <location>
        <begin position="198"/>
        <end position="218"/>
    </location>
</feature>
<dbReference type="Proteomes" id="UP000813444">
    <property type="component" value="Unassembled WGS sequence"/>
</dbReference>
<keyword evidence="4 8" id="KW-1133">Transmembrane helix</keyword>
<dbReference type="InterPro" id="IPR020846">
    <property type="entry name" value="MFS_dom"/>
</dbReference>
<evidence type="ECO:0000256" key="3">
    <source>
        <dbReference type="ARBA" id="ARBA00022692"/>
    </source>
</evidence>
<dbReference type="PANTHER" id="PTHR43791:SF10">
    <property type="entry name" value="MAJOR FACILITATOR SUPERFAMILY (MFS) PROFILE DOMAIN-CONTAINING PROTEIN"/>
    <property type="match status" value="1"/>
</dbReference>
<evidence type="ECO:0000256" key="1">
    <source>
        <dbReference type="ARBA" id="ARBA00004141"/>
    </source>
</evidence>
<dbReference type="GO" id="GO:0022857">
    <property type="term" value="F:transmembrane transporter activity"/>
    <property type="evidence" value="ECO:0007669"/>
    <property type="project" value="InterPro"/>
</dbReference>
<sequence length="488" mass="54631">MSEALSVPLLGEDLPAEEEQQHDDAALERLVVQKIDQRLLPLLFVTYMLNFMDKTILASAAVFGLIEDTHLHGQQYSWVGSIFYVGYLLWEYPTTLLIARLPVGKYLAVNNLFWGFVVALTAACTNYRGLMTVRFLLGAAEATITPGFMFITSTWYTRDEMPSRVGIWFAGNAVGGLVSSLFAYAVGHVHGQVHPWRWMYLILGTITFFWAIPMFLLLPDSISKAAFLSKDERHVAKKRVEVDGTGSTEKTRWQRDQFLECLVDPKSWLILSIQLLAQIPNSGTQYFANIVIRSFGFSSLQSTLINIPYSIVSASVIYGTGYLAGRYQTLNCVLIMTVIIPCVIGATAMYVREVIPPSLHLVAYFFLSTGPAAMPLIMALVQSNYRGVTKKMTITALLFVVYCLGNIIGPQLFQATEAPTYTTGFKAIVGCYTSAIILTQVLRRYLRFLNAERQKREYAGLNGTQSNEEQSGQTDQTDWGMPGFIYRF</sequence>
<feature type="compositionally biased region" description="Polar residues" evidence="7">
    <location>
        <begin position="462"/>
        <end position="477"/>
    </location>
</feature>
<feature type="transmembrane region" description="Helical" evidence="8">
    <location>
        <begin position="78"/>
        <end position="99"/>
    </location>
</feature>
<feature type="transmembrane region" description="Helical" evidence="8">
    <location>
        <begin position="167"/>
        <end position="186"/>
    </location>
</feature>
<gene>
    <name evidence="10" type="ORF">B0I35DRAFT_84247</name>
</gene>
<accession>A0A8K0WMH9</accession>
<evidence type="ECO:0000256" key="5">
    <source>
        <dbReference type="ARBA" id="ARBA00023136"/>
    </source>
</evidence>
<dbReference type="PANTHER" id="PTHR43791">
    <property type="entry name" value="PERMEASE-RELATED"/>
    <property type="match status" value="1"/>
</dbReference>
<evidence type="ECO:0000259" key="9">
    <source>
        <dbReference type="PROSITE" id="PS50850"/>
    </source>
</evidence>
<keyword evidence="5 8" id="KW-0472">Membrane</keyword>
<feature type="domain" description="Major facilitator superfamily (MFS) profile" evidence="9">
    <location>
        <begin position="39"/>
        <end position="447"/>
    </location>
</feature>
<dbReference type="EMBL" id="JAGPNK010000013">
    <property type="protein sequence ID" value="KAH7309601.1"/>
    <property type="molecule type" value="Genomic_DNA"/>
</dbReference>
<dbReference type="OrthoDB" id="6730379at2759"/>
<keyword evidence="3 8" id="KW-0812">Transmembrane</keyword>
<feature type="transmembrane region" description="Helical" evidence="8">
    <location>
        <begin position="332"/>
        <end position="351"/>
    </location>
</feature>
<comment type="subcellular location">
    <subcellularLocation>
        <location evidence="1">Membrane</location>
        <topology evidence="1">Multi-pass membrane protein</topology>
    </subcellularLocation>
</comment>
<evidence type="ECO:0000313" key="10">
    <source>
        <dbReference type="EMBL" id="KAH7309601.1"/>
    </source>
</evidence>
<comment type="similarity">
    <text evidence="6">Belongs to the major facilitator superfamily. Allantoate permease family.</text>
</comment>
<feature type="transmembrane region" description="Helical" evidence="8">
    <location>
        <begin position="393"/>
        <end position="413"/>
    </location>
</feature>
<evidence type="ECO:0000256" key="2">
    <source>
        <dbReference type="ARBA" id="ARBA00022448"/>
    </source>
</evidence>
<organism evidence="10 11">
    <name type="scientific">Stachybotrys elegans</name>
    <dbReference type="NCBI Taxonomy" id="80388"/>
    <lineage>
        <taxon>Eukaryota</taxon>
        <taxon>Fungi</taxon>
        <taxon>Dikarya</taxon>
        <taxon>Ascomycota</taxon>
        <taxon>Pezizomycotina</taxon>
        <taxon>Sordariomycetes</taxon>
        <taxon>Hypocreomycetidae</taxon>
        <taxon>Hypocreales</taxon>
        <taxon>Stachybotryaceae</taxon>
        <taxon>Stachybotrys</taxon>
    </lineage>
</organism>
<evidence type="ECO:0000256" key="6">
    <source>
        <dbReference type="ARBA" id="ARBA00037968"/>
    </source>
</evidence>
<evidence type="ECO:0000256" key="7">
    <source>
        <dbReference type="SAM" id="MobiDB-lite"/>
    </source>
</evidence>
<dbReference type="GO" id="GO:0016020">
    <property type="term" value="C:membrane"/>
    <property type="evidence" value="ECO:0007669"/>
    <property type="project" value="UniProtKB-SubCell"/>
</dbReference>
<dbReference type="FunFam" id="1.20.1250.20:FF:000064">
    <property type="entry name" value="MFS allantoate transporter"/>
    <property type="match status" value="1"/>
</dbReference>
<keyword evidence="2" id="KW-0813">Transport</keyword>